<evidence type="ECO:0000313" key="2">
    <source>
        <dbReference type="EMBL" id="WTW60091.1"/>
    </source>
</evidence>
<feature type="transmembrane region" description="Helical" evidence="1">
    <location>
        <begin position="26"/>
        <end position="48"/>
    </location>
</feature>
<evidence type="ECO:0000256" key="1">
    <source>
        <dbReference type="SAM" id="Phobius"/>
    </source>
</evidence>
<protein>
    <recommendedName>
        <fullName evidence="3">Integral membrane protein</fullName>
    </recommendedName>
</protein>
<feature type="transmembrane region" description="Helical" evidence="1">
    <location>
        <begin position="90"/>
        <end position="109"/>
    </location>
</feature>
<dbReference type="AlphaFoldDB" id="A0AAU2UY27"/>
<proteinExistence type="predicted"/>
<reference evidence="2" key="1">
    <citation type="submission" date="2022-10" db="EMBL/GenBank/DDBJ databases">
        <title>The complete genomes of actinobacterial strains from the NBC collection.</title>
        <authorList>
            <person name="Joergensen T.S."/>
            <person name="Alvarez Arevalo M."/>
            <person name="Sterndorff E.B."/>
            <person name="Faurdal D."/>
            <person name="Vuksanovic O."/>
            <person name="Mourched A.-S."/>
            <person name="Charusanti P."/>
            <person name="Shaw S."/>
            <person name="Blin K."/>
            <person name="Weber T."/>
        </authorList>
    </citation>
    <scope>NUCLEOTIDE SEQUENCE</scope>
    <source>
        <strain evidence="2">NBC_00003</strain>
    </source>
</reference>
<organism evidence="2">
    <name type="scientific">Streptomyces sp. NBC_00003</name>
    <dbReference type="NCBI Taxonomy" id="2903608"/>
    <lineage>
        <taxon>Bacteria</taxon>
        <taxon>Bacillati</taxon>
        <taxon>Actinomycetota</taxon>
        <taxon>Actinomycetes</taxon>
        <taxon>Kitasatosporales</taxon>
        <taxon>Streptomycetaceae</taxon>
        <taxon>Streptomyces</taxon>
    </lineage>
</organism>
<sequence>METTSRTTPEAVHLTHAQRAFGKAKLIVAAYGALSAAVMLTVVVRALTGHTVSSFMWGRSGGVLASAAVTYWLTVLAAHGKRWAYVRVRVISVVVPIAIVAVDTIPGALPGWFVAMQVVCALALGATAFVVNGAGLRAAFPK</sequence>
<keyword evidence="1" id="KW-0472">Membrane</keyword>
<feature type="transmembrane region" description="Helical" evidence="1">
    <location>
        <begin position="115"/>
        <end position="140"/>
    </location>
</feature>
<dbReference type="EMBL" id="CP108318">
    <property type="protein sequence ID" value="WTW60091.1"/>
    <property type="molecule type" value="Genomic_DNA"/>
</dbReference>
<keyword evidence="1" id="KW-1133">Transmembrane helix</keyword>
<evidence type="ECO:0008006" key="3">
    <source>
        <dbReference type="Google" id="ProtNLM"/>
    </source>
</evidence>
<feature type="transmembrane region" description="Helical" evidence="1">
    <location>
        <begin position="60"/>
        <end position="78"/>
    </location>
</feature>
<name>A0AAU2UY27_9ACTN</name>
<accession>A0AAU2UY27</accession>
<keyword evidence="1" id="KW-0812">Transmembrane</keyword>
<gene>
    <name evidence="2" type="ORF">OG549_05245</name>
</gene>